<evidence type="ECO:0000256" key="2">
    <source>
        <dbReference type="RuleBase" id="RU003971"/>
    </source>
</evidence>
<dbReference type="InterPro" id="IPR002138">
    <property type="entry name" value="Pept_C14_p10"/>
</dbReference>
<dbReference type="InterPro" id="IPR002398">
    <property type="entry name" value="Pept_C14"/>
</dbReference>
<evidence type="ECO:0008006" key="7">
    <source>
        <dbReference type="Google" id="ProtNLM"/>
    </source>
</evidence>
<keyword evidence="6" id="KW-1185">Reference proteome</keyword>
<dbReference type="AlphaFoldDB" id="A0AAV7K425"/>
<dbReference type="InterPro" id="IPR029030">
    <property type="entry name" value="Caspase-like_dom_sf"/>
</dbReference>
<dbReference type="Pfam" id="PF00656">
    <property type="entry name" value="Peptidase_C14"/>
    <property type="match status" value="1"/>
</dbReference>
<dbReference type="Gene3D" id="3.40.50.1460">
    <property type="match status" value="1"/>
</dbReference>
<evidence type="ECO:0000313" key="6">
    <source>
        <dbReference type="Proteomes" id="UP001165289"/>
    </source>
</evidence>
<evidence type="ECO:0000259" key="4">
    <source>
        <dbReference type="PROSITE" id="PS50208"/>
    </source>
</evidence>
<comment type="similarity">
    <text evidence="1 2">Belongs to the peptidase C14A family.</text>
</comment>
<dbReference type="SUPFAM" id="SSF52129">
    <property type="entry name" value="Caspase-like"/>
    <property type="match status" value="1"/>
</dbReference>
<dbReference type="PROSITE" id="PS50208">
    <property type="entry name" value="CASPASE_P20"/>
    <property type="match status" value="1"/>
</dbReference>
<sequence>MQLCIISIANATRLDYLTNVKQAIDTHKELSSIFIAISSHGLEGDKILCEDYKYVSVSEIIAMLQIPELISKPKVSLIEACRGKSRDQVETDSTPENFVTYPAAMKESDFLVAYSCVPDYEAYRETSKGSWSVNAFSEAYETAGNEDFARILTFANSLMLDRNF</sequence>
<dbReference type="SMART" id="SM00115">
    <property type="entry name" value="CASc"/>
    <property type="match status" value="1"/>
</dbReference>
<feature type="domain" description="Caspase family p20" evidence="4">
    <location>
        <begin position="25"/>
        <end position="85"/>
    </location>
</feature>
<gene>
    <name evidence="5" type="ORF">LOD99_11419</name>
</gene>
<dbReference type="InterPro" id="IPR015917">
    <property type="entry name" value="Pept_C14A"/>
</dbReference>
<name>A0AAV7K425_9METZ</name>
<protein>
    <recommendedName>
        <fullName evidence="7">Caspase family p20 domain-containing protein</fullName>
    </recommendedName>
</protein>
<dbReference type="PANTHER" id="PTHR10454">
    <property type="entry name" value="CASPASE"/>
    <property type="match status" value="1"/>
</dbReference>
<feature type="domain" description="Caspase family p10" evidence="3">
    <location>
        <begin position="107"/>
        <end position="141"/>
    </location>
</feature>
<comment type="caution">
    <text evidence="5">The sequence shown here is derived from an EMBL/GenBank/DDBJ whole genome shotgun (WGS) entry which is preliminary data.</text>
</comment>
<dbReference type="PROSITE" id="PS50207">
    <property type="entry name" value="CASPASE_P10"/>
    <property type="match status" value="1"/>
</dbReference>
<dbReference type="InterPro" id="IPR011600">
    <property type="entry name" value="Pept_C14_caspase"/>
</dbReference>
<dbReference type="PRINTS" id="PR00376">
    <property type="entry name" value="IL1BCENZYME"/>
</dbReference>
<dbReference type="GO" id="GO:0004197">
    <property type="term" value="F:cysteine-type endopeptidase activity"/>
    <property type="evidence" value="ECO:0007669"/>
    <property type="project" value="InterPro"/>
</dbReference>
<reference evidence="5 6" key="1">
    <citation type="journal article" date="2023" name="BMC Biol.">
        <title>The compact genome of the sponge Oopsacas minuta (Hexactinellida) is lacking key metazoan core genes.</title>
        <authorList>
            <person name="Santini S."/>
            <person name="Schenkelaars Q."/>
            <person name="Jourda C."/>
            <person name="Duchesne M."/>
            <person name="Belahbib H."/>
            <person name="Rocher C."/>
            <person name="Selva M."/>
            <person name="Riesgo A."/>
            <person name="Vervoort M."/>
            <person name="Leys S.P."/>
            <person name="Kodjabachian L."/>
            <person name="Le Bivic A."/>
            <person name="Borchiellini C."/>
            <person name="Claverie J.M."/>
            <person name="Renard E."/>
        </authorList>
    </citation>
    <scope>NUCLEOTIDE SEQUENCE [LARGE SCALE GENOMIC DNA]</scope>
    <source>
        <strain evidence="5">SPO-2</strain>
    </source>
</reference>
<dbReference type="Proteomes" id="UP001165289">
    <property type="component" value="Unassembled WGS sequence"/>
</dbReference>
<accession>A0AAV7K425</accession>
<dbReference type="GO" id="GO:0006508">
    <property type="term" value="P:proteolysis"/>
    <property type="evidence" value="ECO:0007669"/>
    <property type="project" value="InterPro"/>
</dbReference>
<dbReference type="EMBL" id="JAKMXF010000196">
    <property type="protein sequence ID" value="KAI6655449.1"/>
    <property type="molecule type" value="Genomic_DNA"/>
</dbReference>
<evidence type="ECO:0000259" key="3">
    <source>
        <dbReference type="PROSITE" id="PS50207"/>
    </source>
</evidence>
<dbReference type="InterPro" id="IPR001309">
    <property type="entry name" value="Pept_C14_p20"/>
</dbReference>
<evidence type="ECO:0000313" key="5">
    <source>
        <dbReference type="EMBL" id="KAI6655449.1"/>
    </source>
</evidence>
<evidence type="ECO:0000256" key="1">
    <source>
        <dbReference type="ARBA" id="ARBA00010134"/>
    </source>
</evidence>
<dbReference type="PANTHER" id="PTHR10454:SF210">
    <property type="entry name" value="CASPASE-2"/>
    <property type="match status" value="1"/>
</dbReference>
<organism evidence="5 6">
    <name type="scientific">Oopsacas minuta</name>
    <dbReference type="NCBI Taxonomy" id="111878"/>
    <lineage>
        <taxon>Eukaryota</taxon>
        <taxon>Metazoa</taxon>
        <taxon>Porifera</taxon>
        <taxon>Hexactinellida</taxon>
        <taxon>Hexasterophora</taxon>
        <taxon>Lyssacinosida</taxon>
        <taxon>Leucopsacidae</taxon>
        <taxon>Oopsacas</taxon>
    </lineage>
</organism>
<proteinExistence type="inferred from homology"/>